<name>A0A839RUB3_9PSEU</name>
<dbReference type="EMBL" id="JACHWU010000001">
    <property type="protein sequence ID" value="MBB3049288.1"/>
    <property type="molecule type" value="Genomic_DNA"/>
</dbReference>
<comment type="caution">
    <text evidence="3">The sequence shown here is derived from an EMBL/GenBank/DDBJ whole genome shotgun (WGS) entry which is preliminary data.</text>
</comment>
<sequence>MSEADESDDQRRARGLPPAPHLPGDPDPDRPEPPKQVNTGFGLIVAASVVLVLAFVLELLRKDEFAEQLIAQNTDENITNAQIASGVESLLWALVVGAVAVGGLMVLFAWKARQGTRSARTVVTVLVVVTALFSLLGGGYTVIGAVLLALCGTALMYLPSVDPYFPRVSKNR</sequence>
<evidence type="ECO:0000256" key="1">
    <source>
        <dbReference type="SAM" id="MobiDB-lite"/>
    </source>
</evidence>
<evidence type="ECO:0000256" key="2">
    <source>
        <dbReference type="SAM" id="Phobius"/>
    </source>
</evidence>
<reference evidence="3 4" key="1">
    <citation type="submission" date="2020-08" db="EMBL/GenBank/DDBJ databases">
        <title>Genomic Encyclopedia of Type Strains, Phase III (KMG-III): the genomes of soil and plant-associated and newly described type strains.</title>
        <authorList>
            <person name="Whitman W."/>
        </authorList>
    </citation>
    <scope>NUCLEOTIDE SEQUENCE [LARGE SCALE GENOMIC DNA]</scope>
    <source>
        <strain evidence="3 4">CECT 8577</strain>
    </source>
</reference>
<feature type="region of interest" description="Disordered" evidence="1">
    <location>
        <begin position="1"/>
        <end position="36"/>
    </location>
</feature>
<dbReference type="AlphaFoldDB" id="A0A839RUB3"/>
<dbReference type="Proteomes" id="UP000550714">
    <property type="component" value="Unassembled WGS sequence"/>
</dbReference>
<feature type="transmembrane region" description="Helical" evidence="2">
    <location>
        <begin position="90"/>
        <end position="110"/>
    </location>
</feature>
<evidence type="ECO:0000313" key="4">
    <source>
        <dbReference type="Proteomes" id="UP000550714"/>
    </source>
</evidence>
<feature type="transmembrane region" description="Helical" evidence="2">
    <location>
        <begin position="146"/>
        <end position="165"/>
    </location>
</feature>
<gene>
    <name evidence="3" type="ORF">FHS23_000283</name>
</gene>
<proteinExistence type="predicted"/>
<organism evidence="3 4">
    <name type="scientific">Prauserella isguenensis</name>
    <dbReference type="NCBI Taxonomy" id="1470180"/>
    <lineage>
        <taxon>Bacteria</taxon>
        <taxon>Bacillati</taxon>
        <taxon>Actinomycetota</taxon>
        <taxon>Actinomycetes</taxon>
        <taxon>Pseudonocardiales</taxon>
        <taxon>Pseudonocardiaceae</taxon>
        <taxon>Prauserella</taxon>
    </lineage>
</organism>
<protein>
    <submittedName>
        <fullName evidence="3">Peptidoglycan/LPS O-acetylase OafA/YrhL</fullName>
    </submittedName>
</protein>
<feature type="transmembrane region" description="Helical" evidence="2">
    <location>
        <begin position="40"/>
        <end position="60"/>
    </location>
</feature>
<keyword evidence="2" id="KW-0812">Transmembrane</keyword>
<accession>A0A839RUB3</accession>
<keyword evidence="4" id="KW-1185">Reference proteome</keyword>
<dbReference type="RefSeq" id="WP_183646479.1">
    <property type="nucleotide sequence ID" value="NZ_JACHWU010000001.1"/>
</dbReference>
<evidence type="ECO:0000313" key="3">
    <source>
        <dbReference type="EMBL" id="MBB3049288.1"/>
    </source>
</evidence>
<keyword evidence="2" id="KW-1133">Transmembrane helix</keyword>
<keyword evidence="2" id="KW-0472">Membrane</keyword>